<feature type="transmembrane region" description="Helical" evidence="1">
    <location>
        <begin position="16"/>
        <end position="40"/>
    </location>
</feature>
<sequence>MQNPMQKLQNRLSPTAWFILLWFLGFLSLSLIAGFFRLLLSFAY</sequence>
<keyword evidence="1" id="KW-0812">Transmembrane</keyword>
<organism evidence="2 3">
    <name type="scientific">Acinetobacter tandoii DSM 14970 = CIP 107469</name>
    <dbReference type="NCBI Taxonomy" id="1120927"/>
    <lineage>
        <taxon>Bacteria</taxon>
        <taxon>Pseudomonadati</taxon>
        <taxon>Pseudomonadota</taxon>
        <taxon>Gammaproteobacteria</taxon>
        <taxon>Moraxellales</taxon>
        <taxon>Moraxellaceae</taxon>
        <taxon>Acinetobacter</taxon>
    </lineage>
</organism>
<dbReference type="PATRIC" id="fig|1120927.3.peg.2874"/>
<evidence type="ECO:0000256" key="1">
    <source>
        <dbReference type="SAM" id="Phobius"/>
    </source>
</evidence>
<dbReference type="EMBL" id="AQFM01000041">
    <property type="protein sequence ID" value="EOR05343.1"/>
    <property type="molecule type" value="Genomic_DNA"/>
</dbReference>
<name>R9AT44_9GAMM</name>
<keyword evidence="1" id="KW-0472">Membrane</keyword>
<dbReference type="Proteomes" id="UP000016201">
    <property type="component" value="Unassembled WGS sequence"/>
</dbReference>
<reference evidence="2 3" key="1">
    <citation type="submission" date="2013-03" db="EMBL/GenBank/DDBJ databases">
        <title>The Genome Sequence of Acinetobacter tandoii CIP 107469.</title>
        <authorList>
            <consortium name="The Broad Institute Genome Sequencing Platform"/>
            <consortium name="The Broad Institute Genome Sequencing Center for Infectious Disease"/>
            <person name="Cerqueira G."/>
            <person name="Feldgarden M."/>
            <person name="Courvalin P."/>
            <person name="Perichon B."/>
            <person name="Grillot-Courvalin C."/>
            <person name="Clermont D."/>
            <person name="Rocha E."/>
            <person name="Yoon E.-J."/>
            <person name="Nemec A."/>
            <person name="Walker B."/>
            <person name="Young S.K."/>
            <person name="Zeng Q."/>
            <person name="Gargeya S."/>
            <person name="Fitzgerald M."/>
            <person name="Haas B."/>
            <person name="Abouelleil A."/>
            <person name="Alvarado L."/>
            <person name="Arachchi H.M."/>
            <person name="Berlin A.M."/>
            <person name="Chapman S.B."/>
            <person name="Dewar J."/>
            <person name="Goldberg J."/>
            <person name="Griggs A."/>
            <person name="Gujja S."/>
            <person name="Hansen M."/>
            <person name="Howarth C."/>
            <person name="Imamovic A."/>
            <person name="Larimer J."/>
            <person name="McCowan C."/>
            <person name="Murphy C."/>
            <person name="Neiman D."/>
            <person name="Pearson M."/>
            <person name="Priest M."/>
            <person name="Roberts A."/>
            <person name="Saif S."/>
            <person name="Shea T."/>
            <person name="Sisk P."/>
            <person name="Sykes S."/>
            <person name="Wortman J."/>
            <person name="Nusbaum C."/>
            <person name="Birren B."/>
        </authorList>
    </citation>
    <scope>NUCLEOTIDE SEQUENCE [LARGE SCALE GENOMIC DNA]</scope>
    <source>
        <strain evidence="2 3">CIP 107469</strain>
    </source>
</reference>
<comment type="caution">
    <text evidence="2">The sequence shown here is derived from an EMBL/GenBank/DDBJ whole genome shotgun (WGS) entry which is preliminary data.</text>
</comment>
<evidence type="ECO:0000313" key="2">
    <source>
        <dbReference type="EMBL" id="EOR05343.1"/>
    </source>
</evidence>
<keyword evidence="3" id="KW-1185">Reference proteome</keyword>
<protein>
    <recommendedName>
        <fullName evidence="4">DUF2474 domain-containing protein</fullName>
    </recommendedName>
</protein>
<keyword evidence="1" id="KW-1133">Transmembrane helix</keyword>
<evidence type="ECO:0000313" key="3">
    <source>
        <dbReference type="Proteomes" id="UP000016201"/>
    </source>
</evidence>
<accession>R9AT44</accession>
<proteinExistence type="predicted"/>
<dbReference type="AlphaFoldDB" id="R9AT44"/>
<evidence type="ECO:0008006" key="4">
    <source>
        <dbReference type="Google" id="ProtNLM"/>
    </source>
</evidence>
<gene>
    <name evidence="2" type="ORF">I593_02953</name>
</gene>